<keyword evidence="1" id="KW-0812">Transmembrane</keyword>
<proteinExistence type="predicted"/>
<protein>
    <submittedName>
        <fullName evidence="2">Uncharacterized protein</fullName>
    </submittedName>
</protein>
<evidence type="ECO:0000313" key="2">
    <source>
        <dbReference type="EMBL" id="SHJ73411.1"/>
    </source>
</evidence>
<dbReference type="EMBL" id="FQYV01000024">
    <property type="protein sequence ID" value="SHJ73411.1"/>
    <property type="molecule type" value="Genomic_DNA"/>
</dbReference>
<name>A0A1M6LQE3_9FLAO</name>
<keyword evidence="3" id="KW-1185">Reference proteome</keyword>
<organism evidence="2 3">
    <name type="scientific">Aequorivita viscosa</name>
    <dbReference type="NCBI Taxonomy" id="797419"/>
    <lineage>
        <taxon>Bacteria</taxon>
        <taxon>Pseudomonadati</taxon>
        <taxon>Bacteroidota</taxon>
        <taxon>Flavobacteriia</taxon>
        <taxon>Flavobacteriales</taxon>
        <taxon>Flavobacteriaceae</taxon>
        <taxon>Aequorivita</taxon>
    </lineage>
</organism>
<evidence type="ECO:0000313" key="3">
    <source>
        <dbReference type="Proteomes" id="UP000184172"/>
    </source>
</evidence>
<keyword evidence="1" id="KW-1133">Transmembrane helix</keyword>
<accession>A0A1M6LQE3</accession>
<dbReference type="Proteomes" id="UP000184172">
    <property type="component" value="Unassembled WGS sequence"/>
</dbReference>
<keyword evidence="1" id="KW-0472">Membrane</keyword>
<gene>
    <name evidence="2" type="ORF">SAMN04487908_1248</name>
</gene>
<dbReference type="RefSeq" id="WP_159431777.1">
    <property type="nucleotide sequence ID" value="NZ_FNNS01000022.1"/>
</dbReference>
<feature type="transmembrane region" description="Helical" evidence="1">
    <location>
        <begin position="5"/>
        <end position="24"/>
    </location>
</feature>
<sequence length="58" mass="6531">MKKIVVDSLFLFGLAALMLGMFTVLPSNDFIAFSYLPALIAYWVGQLVQRKYGEADEK</sequence>
<reference evidence="3" key="1">
    <citation type="submission" date="2016-11" db="EMBL/GenBank/DDBJ databases">
        <authorList>
            <person name="Varghese N."/>
            <person name="Submissions S."/>
        </authorList>
    </citation>
    <scope>NUCLEOTIDE SEQUENCE [LARGE SCALE GENOMIC DNA]</scope>
    <source>
        <strain evidence="3">DSM 26349</strain>
    </source>
</reference>
<dbReference type="OrthoDB" id="952018at68336"/>
<evidence type="ECO:0000256" key="1">
    <source>
        <dbReference type="SAM" id="Phobius"/>
    </source>
</evidence>
<dbReference type="AlphaFoldDB" id="A0A1M6LQE3"/>
<feature type="transmembrane region" description="Helical" evidence="1">
    <location>
        <begin position="30"/>
        <end position="48"/>
    </location>
</feature>